<sequence>MNKKIRHIIMALLLVVFCTAGGVIFFTYQKYEQEDRVYEQAAEAYTRPVTDGGGFGTSDASGLPTGAEAVEEAETLNGWAGAPLEVDFPRLREVNGDVVGWIYCEGTVINYPVLQGEDNDYYLHRNMNRQTHNAGSIFVDAANQPGFGDSNTIIYGHHMKNGSMFASLDEWAEQEYYEEHPVMWLLTPQQNYRILLFAGYTTSAASDTYTIFPDSCDELEEYLKQCMEKSDFEADFNMTGPDAREEISLSRNDQYVVLSTCAYSFQDARYVLHGKLVPVP</sequence>
<dbReference type="Gene3D" id="2.40.260.10">
    <property type="entry name" value="Sortase"/>
    <property type="match status" value="1"/>
</dbReference>
<feature type="transmembrane region" description="Helical" evidence="3">
    <location>
        <begin position="7"/>
        <end position="28"/>
    </location>
</feature>
<keyword evidence="5" id="KW-1185">Reference proteome</keyword>
<organism evidence="4 5">
    <name type="scientific">Acetatifactor muris</name>
    <dbReference type="NCBI Taxonomy" id="879566"/>
    <lineage>
        <taxon>Bacteria</taxon>
        <taxon>Bacillati</taxon>
        <taxon>Bacillota</taxon>
        <taxon>Clostridia</taxon>
        <taxon>Lachnospirales</taxon>
        <taxon>Lachnospiraceae</taxon>
        <taxon>Acetatifactor</taxon>
    </lineage>
</organism>
<dbReference type="Proteomes" id="UP000236311">
    <property type="component" value="Unassembled WGS sequence"/>
</dbReference>
<dbReference type="InterPro" id="IPR005754">
    <property type="entry name" value="Sortase"/>
</dbReference>
<evidence type="ECO:0000313" key="5">
    <source>
        <dbReference type="Proteomes" id="UP000236311"/>
    </source>
</evidence>
<dbReference type="InterPro" id="IPR023365">
    <property type="entry name" value="Sortase_dom-sf"/>
</dbReference>
<proteinExistence type="predicted"/>
<evidence type="ECO:0000313" key="4">
    <source>
        <dbReference type="EMBL" id="SOY27469.1"/>
    </source>
</evidence>
<dbReference type="InterPro" id="IPR009835">
    <property type="entry name" value="SrtB"/>
</dbReference>
<evidence type="ECO:0000256" key="3">
    <source>
        <dbReference type="SAM" id="Phobius"/>
    </source>
</evidence>
<dbReference type="CDD" id="cd05826">
    <property type="entry name" value="Sortase_B"/>
    <property type="match status" value="1"/>
</dbReference>
<reference evidence="4 5" key="1">
    <citation type="submission" date="2018-01" db="EMBL/GenBank/DDBJ databases">
        <authorList>
            <person name="Gaut B.S."/>
            <person name="Morton B.R."/>
            <person name="Clegg M.T."/>
            <person name="Duvall M.R."/>
        </authorList>
    </citation>
    <scope>NUCLEOTIDE SEQUENCE [LARGE SCALE GENOMIC DNA]</scope>
    <source>
        <strain evidence="4">GP69</strain>
    </source>
</reference>
<dbReference type="Pfam" id="PF04203">
    <property type="entry name" value="Sortase"/>
    <property type="match status" value="1"/>
</dbReference>
<keyword evidence="1" id="KW-0378">Hydrolase</keyword>
<evidence type="ECO:0000256" key="2">
    <source>
        <dbReference type="PIRSR" id="PIRSR605754-1"/>
    </source>
</evidence>
<accession>A0A2K4ZAK2</accession>
<name>A0A2K4ZAK2_9FIRM</name>
<dbReference type="GO" id="GO:0016787">
    <property type="term" value="F:hydrolase activity"/>
    <property type="evidence" value="ECO:0007669"/>
    <property type="project" value="UniProtKB-KW"/>
</dbReference>
<protein>
    <submittedName>
        <fullName evidence="4">Sortase family protein</fullName>
    </submittedName>
</protein>
<feature type="active site" description="Acyl-thioester intermediate" evidence="2">
    <location>
        <position position="261"/>
    </location>
</feature>
<dbReference type="AlphaFoldDB" id="A0A2K4ZAK2"/>
<gene>
    <name evidence="4" type="ORF">AMURIS_00173</name>
</gene>
<dbReference type="SUPFAM" id="SSF63817">
    <property type="entry name" value="Sortase"/>
    <property type="match status" value="1"/>
</dbReference>
<feature type="active site" description="Proton donor/acceptor" evidence="2">
    <location>
        <position position="157"/>
    </location>
</feature>
<keyword evidence="3" id="KW-0812">Transmembrane</keyword>
<dbReference type="EMBL" id="OFSM01000001">
    <property type="protein sequence ID" value="SOY27469.1"/>
    <property type="molecule type" value="Genomic_DNA"/>
</dbReference>
<keyword evidence="3" id="KW-0472">Membrane</keyword>
<dbReference type="NCBIfam" id="TIGR03064">
    <property type="entry name" value="sortase_srtB"/>
    <property type="match status" value="1"/>
</dbReference>
<keyword evidence="3" id="KW-1133">Transmembrane helix</keyword>
<evidence type="ECO:0000256" key="1">
    <source>
        <dbReference type="ARBA" id="ARBA00022801"/>
    </source>
</evidence>
<dbReference type="RefSeq" id="WP_172454909.1">
    <property type="nucleotide sequence ID" value="NZ_JANJZD010000008.1"/>
</dbReference>